<evidence type="ECO:0000313" key="3">
    <source>
        <dbReference type="EMBL" id="CAE0448019.1"/>
    </source>
</evidence>
<feature type="domain" description="Thiolase N-terminal" evidence="1">
    <location>
        <begin position="67"/>
        <end position="182"/>
    </location>
</feature>
<dbReference type="PIRSF" id="PIRSF000429">
    <property type="entry name" value="Ac-CoA_Ac_transf"/>
    <property type="match status" value="1"/>
</dbReference>
<dbReference type="GO" id="GO:0016747">
    <property type="term" value="F:acyltransferase activity, transferring groups other than amino-acyl groups"/>
    <property type="evidence" value="ECO:0007669"/>
    <property type="project" value="InterPro"/>
</dbReference>
<dbReference type="InterPro" id="IPR055140">
    <property type="entry name" value="Thiolase_C_2"/>
</dbReference>
<dbReference type="Gene3D" id="3.40.47.10">
    <property type="match status" value="1"/>
</dbReference>
<evidence type="ECO:0000259" key="1">
    <source>
        <dbReference type="Pfam" id="PF00108"/>
    </source>
</evidence>
<organism evidence="3">
    <name type="scientific">Aplanochytrium stocchinoi</name>
    <dbReference type="NCBI Taxonomy" id="215587"/>
    <lineage>
        <taxon>Eukaryota</taxon>
        <taxon>Sar</taxon>
        <taxon>Stramenopiles</taxon>
        <taxon>Bigyra</taxon>
        <taxon>Labyrinthulomycetes</taxon>
        <taxon>Thraustochytrida</taxon>
        <taxon>Thraustochytriidae</taxon>
        <taxon>Aplanochytrium</taxon>
    </lineage>
</organism>
<gene>
    <name evidence="3" type="ORF">ASTO00021_LOCUS17983</name>
</gene>
<dbReference type="Pfam" id="PF22691">
    <property type="entry name" value="Thiolase_C_1"/>
    <property type="match status" value="1"/>
</dbReference>
<accession>A0A7S3PRD8</accession>
<reference evidence="3" key="1">
    <citation type="submission" date="2021-01" db="EMBL/GenBank/DDBJ databases">
        <authorList>
            <person name="Corre E."/>
            <person name="Pelletier E."/>
            <person name="Niang G."/>
            <person name="Scheremetjew M."/>
            <person name="Finn R."/>
            <person name="Kale V."/>
            <person name="Holt S."/>
            <person name="Cochrane G."/>
            <person name="Meng A."/>
            <person name="Brown T."/>
            <person name="Cohen L."/>
        </authorList>
    </citation>
    <scope>NUCLEOTIDE SEQUENCE</scope>
    <source>
        <strain evidence="3">GSBS06</strain>
    </source>
</reference>
<protein>
    <recommendedName>
        <fullName evidence="4">Thiolase C-terminal domain-containing protein</fullName>
    </recommendedName>
</protein>
<name>A0A7S3PRD8_9STRA</name>
<dbReference type="PANTHER" id="PTHR42870:SF1">
    <property type="entry name" value="NON-SPECIFIC LIPID-TRANSFER PROTEIN-LIKE 2"/>
    <property type="match status" value="1"/>
</dbReference>
<dbReference type="InterPro" id="IPR002155">
    <property type="entry name" value="Thiolase"/>
</dbReference>
<dbReference type="AlphaFoldDB" id="A0A7S3PRD8"/>
<feature type="domain" description="Thiolase C-terminal" evidence="2">
    <location>
        <begin position="295"/>
        <end position="434"/>
    </location>
</feature>
<dbReference type="InterPro" id="IPR016039">
    <property type="entry name" value="Thiolase-like"/>
</dbReference>
<dbReference type="PANTHER" id="PTHR42870">
    <property type="entry name" value="ACETYL-COA C-ACETYLTRANSFERASE"/>
    <property type="match status" value="1"/>
</dbReference>
<sequence length="436" mass="46233">MKVSTSRFGFASLKHFAPLRKSSNVNIRSFSSVREVLPSFSPMRDHVFIRGESLVPVTREPGSLDQLVEMSGKVINDLISQSGVAVEDVSMLIVGNMLSPILQRQSQLASYIASKSNLVHGNRGGGTGIDTLTLDAACGSGGQALRAGLMAILSGFHENVIVLGVESMIDQDKNLVTRGLAQASDWKEEGGKGATFVSLNDSMMTAYIETYQNSIDPDDFYYFSKNAHKNALTASHSVMKKDIDINDYKSSMLLGKNVKLYDACPTCNGCAGVLLSRKGVIGQDPIVSGSDSRIDNIHLKSRENLLAMEALKTSVDSALAQAEITRDQVSIYEAHDAYSIMAALSLEVCGFVAPGGALKFAKNGNIGLGSQLPISTFGGLKARGHPVGASGVYQIVEAVTQLKGSAGENQVKNVKNVLCSSFGGAATTVASNVLTI</sequence>
<evidence type="ECO:0000259" key="2">
    <source>
        <dbReference type="Pfam" id="PF22691"/>
    </source>
</evidence>
<dbReference type="EMBL" id="HBIN01023353">
    <property type="protein sequence ID" value="CAE0448019.1"/>
    <property type="molecule type" value="Transcribed_RNA"/>
</dbReference>
<dbReference type="CDD" id="cd00829">
    <property type="entry name" value="SCP-x_thiolase"/>
    <property type="match status" value="1"/>
</dbReference>
<dbReference type="SUPFAM" id="SSF53901">
    <property type="entry name" value="Thiolase-like"/>
    <property type="match status" value="1"/>
</dbReference>
<evidence type="ECO:0008006" key="4">
    <source>
        <dbReference type="Google" id="ProtNLM"/>
    </source>
</evidence>
<dbReference type="InterPro" id="IPR020616">
    <property type="entry name" value="Thiolase_N"/>
</dbReference>
<dbReference type="Pfam" id="PF00108">
    <property type="entry name" value="Thiolase_N"/>
    <property type="match status" value="1"/>
</dbReference>
<proteinExistence type="predicted"/>